<dbReference type="InterPro" id="IPR050377">
    <property type="entry name" value="Radical_SAM_PqqE_MftC-like"/>
</dbReference>
<protein>
    <submittedName>
        <fullName evidence="6">4Fe-4S single cluster protein</fullName>
    </submittedName>
</protein>
<dbReference type="GO" id="GO:0003824">
    <property type="term" value="F:catalytic activity"/>
    <property type="evidence" value="ECO:0007669"/>
    <property type="project" value="InterPro"/>
</dbReference>
<keyword evidence="2" id="KW-0479">Metal-binding</keyword>
<dbReference type="GO" id="GO:0046872">
    <property type="term" value="F:metal ion binding"/>
    <property type="evidence" value="ECO:0007669"/>
    <property type="project" value="UniProtKB-KW"/>
</dbReference>
<evidence type="ECO:0000256" key="3">
    <source>
        <dbReference type="ARBA" id="ARBA00023004"/>
    </source>
</evidence>
<dbReference type="OrthoDB" id="9792276at2"/>
<dbReference type="InterPro" id="IPR007197">
    <property type="entry name" value="rSAM"/>
</dbReference>
<dbReference type="Gene3D" id="3.20.20.70">
    <property type="entry name" value="Aldolase class I"/>
    <property type="match status" value="1"/>
</dbReference>
<evidence type="ECO:0000313" key="7">
    <source>
        <dbReference type="Proteomes" id="UP000295718"/>
    </source>
</evidence>
<evidence type="ECO:0000256" key="1">
    <source>
        <dbReference type="ARBA" id="ARBA00022691"/>
    </source>
</evidence>
<dbReference type="Proteomes" id="UP000295718">
    <property type="component" value="Unassembled WGS sequence"/>
</dbReference>
<name>A0A4R1QYT1_9FIRM</name>
<sequence length="364" mass="42487">MYFIRTCGIDGVRVLEVAKAKFTDAEFEFVDMDMNKWGTYVFGVRVISFYEMLRKFEDGDKVVIPARYLGREILDELQIGKISGNLLLVCDGENIISLEKFYYLEYLEYHTNDHCNLNCRGCSHFCPLVKEEIFTDYELFERDIYRLKELIPYIKQIRIMGGEPFLNPQLGKFVSITRNKYKESDIRIVTNGILVENLSDELWEIIKENNVKIDISAYPALIKRIDYIVDEILKHGVKVGLIRNVSYFNQIMHEKRELPFDNTSNCICNNIHDGHIASCPMAFYGKYFNEYFHTNIPFESGQIDLFKIKSGKELMEKLNTPFAFCNYCNEHNVGINLSLNKKKWISQNGVTNFKISDWCEAGKI</sequence>
<dbReference type="AlphaFoldDB" id="A0A4R1QYT1"/>
<dbReference type="InterPro" id="IPR013785">
    <property type="entry name" value="Aldolase_TIM"/>
</dbReference>
<gene>
    <name evidence="6" type="ORF">EDD76_107239</name>
</gene>
<dbReference type="PANTHER" id="PTHR11228">
    <property type="entry name" value="RADICAL SAM DOMAIN PROTEIN"/>
    <property type="match status" value="1"/>
</dbReference>
<keyword evidence="4" id="KW-0411">Iron-sulfur</keyword>
<dbReference type="EMBL" id="SLUO01000007">
    <property type="protein sequence ID" value="TCL58123.1"/>
    <property type="molecule type" value="Genomic_DNA"/>
</dbReference>
<evidence type="ECO:0000259" key="5">
    <source>
        <dbReference type="Pfam" id="PF04055"/>
    </source>
</evidence>
<reference evidence="6 7" key="1">
    <citation type="submission" date="2019-03" db="EMBL/GenBank/DDBJ databases">
        <title>Genomic Encyclopedia of Type Strains, Phase IV (KMG-IV): sequencing the most valuable type-strain genomes for metagenomic binning, comparative biology and taxonomic classification.</title>
        <authorList>
            <person name="Goeker M."/>
        </authorList>
    </citation>
    <scope>NUCLEOTIDE SEQUENCE [LARGE SCALE GENOMIC DNA]</scope>
    <source>
        <strain evidence="6 7">DSM 100556</strain>
    </source>
</reference>
<dbReference type="GO" id="GO:0051536">
    <property type="term" value="F:iron-sulfur cluster binding"/>
    <property type="evidence" value="ECO:0007669"/>
    <property type="project" value="UniProtKB-KW"/>
</dbReference>
<dbReference type="InterPro" id="IPR058240">
    <property type="entry name" value="rSAM_sf"/>
</dbReference>
<dbReference type="SFLD" id="SFLDS00029">
    <property type="entry name" value="Radical_SAM"/>
    <property type="match status" value="1"/>
</dbReference>
<dbReference type="SUPFAM" id="SSF102114">
    <property type="entry name" value="Radical SAM enzymes"/>
    <property type="match status" value="1"/>
</dbReference>
<dbReference type="RefSeq" id="WP_031391044.1">
    <property type="nucleotide sequence ID" value="NZ_JPNB01000002.1"/>
</dbReference>
<dbReference type="CDD" id="cd01335">
    <property type="entry name" value="Radical_SAM"/>
    <property type="match status" value="1"/>
</dbReference>
<accession>A0A4R1QYT1</accession>
<evidence type="ECO:0000256" key="4">
    <source>
        <dbReference type="ARBA" id="ARBA00023014"/>
    </source>
</evidence>
<keyword evidence="1" id="KW-0949">S-adenosyl-L-methionine</keyword>
<evidence type="ECO:0000256" key="2">
    <source>
        <dbReference type="ARBA" id="ARBA00022723"/>
    </source>
</evidence>
<comment type="caution">
    <text evidence="6">The sequence shown here is derived from an EMBL/GenBank/DDBJ whole genome shotgun (WGS) entry which is preliminary data.</text>
</comment>
<evidence type="ECO:0000313" key="6">
    <source>
        <dbReference type="EMBL" id="TCL58123.1"/>
    </source>
</evidence>
<proteinExistence type="predicted"/>
<organism evidence="6 7">
    <name type="scientific">Kineothrix alysoides</name>
    <dbReference type="NCBI Taxonomy" id="1469948"/>
    <lineage>
        <taxon>Bacteria</taxon>
        <taxon>Bacillati</taxon>
        <taxon>Bacillota</taxon>
        <taxon>Clostridia</taxon>
        <taxon>Lachnospirales</taxon>
        <taxon>Lachnospiraceae</taxon>
        <taxon>Kineothrix</taxon>
    </lineage>
</organism>
<dbReference type="Pfam" id="PF04055">
    <property type="entry name" value="Radical_SAM"/>
    <property type="match status" value="1"/>
</dbReference>
<dbReference type="PANTHER" id="PTHR11228:SF7">
    <property type="entry name" value="PQQA PEPTIDE CYCLASE"/>
    <property type="match status" value="1"/>
</dbReference>
<feature type="domain" description="Radical SAM core" evidence="5">
    <location>
        <begin position="113"/>
        <end position="214"/>
    </location>
</feature>
<keyword evidence="7" id="KW-1185">Reference proteome</keyword>
<dbReference type="STRING" id="1469948.GCA_000732725_02360"/>
<keyword evidence="3" id="KW-0408">Iron</keyword>